<name>A0A3M8D8T9_9BACL</name>
<feature type="compositionally biased region" description="Polar residues" evidence="1">
    <location>
        <begin position="214"/>
        <end position="224"/>
    </location>
</feature>
<proteinExistence type="predicted"/>
<feature type="compositionally biased region" description="Basic residues" evidence="1">
    <location>
        <begin position="110"/>
        <end position="121"/>
    </location>
</feature>
<feature type="region of interest" description="Disordered" evidence="1">
    <location>
        <begin position="186"/>
        <end position="224"/>
    </location>
</feature>
<evidence type="ECO:0000313" key="2">
    <source>
        <dbReference type="EMBL" id="RNB84089.1"/>
    </source>
</evidence>
<sequence>MTKVFGSCTPVVKSGSFEPQKAKSCREPTENLPSQCYQAQAIEKKGNAREEFFQAERLWSPAQRSGGWRAKETQPVKTAKRLPLLRFPARRCAATSESPSRTEPGAKNGKILRPRGSHISRKLPPESALITLQSPSYRKKSNVREEFFQAERLWSPAQRSDGWRAKETQPANAAKRLPLLRFPARRCAATSESPSRTEPGAKNGKILRPADATFQESSPQNPPS</sequence>
<dbReference type="EMBL" id="RHHU01000010">
    <property type="protein sequence ID" value="RNB84089.1"/>
    <property type="molecule type" value="Genomic_DNA"/>
</dbReference>
<accession>A0A3M8D8T9</accession>
<dbReference type="Proteomes" id="UP000269573">
    <property type="component" value="Unassembled WGS sequence"/>
</dbReference>
<gene>
    <name evidence="2" type="ORF">EDM59_16415</name>
</gene>
<dbReference type="AlphaFoldDB" id="A0A3M8D8T9"/>
<keyword evidence="3" id="KW-1185">Reference proteome</keyword>
<evidence type="ECO:0000256" key="1">
    <source>
        <dbReference type="SAM" id="MobiDB-lite"/>
    </source>
</evidence>
<comment type="caution">
    <text evidence="2">The sequence shown here is derived from an EMBL/GenBank/DDBJ whole genome shotgun (WGS) entry which is preliminary data.</text>
</comment>
<feature type="region of interest" description="Disordered" evidence="1">
    <location>
        <begin position="92"/>
        <end position="127"/>
    </location>
</feature>
<reference evidence="2 3" key="1">
    <citation type="submission" date="2018-10" db="EMBL/GenBank/DDBJ databases">
        <title>Phylogenomics of Brevibacillus.</title>
        <authorList>
            <person name="Dunlap C."/>
        </authorList>
    </citation>
    <scope>NUCLEOTIDE SEQUENCE [LARGE SCALE GENOMIC DNA]</scope>
    <source>
        <strain evidence="2 3">JCM 15774</strain>
    </source>
</reference>
<organism evidence="2 3">
    <name type="scientific">Brevibacillus nitrificans</name>
    <dbReference type="NCBI Taxonomy" id="651560"/>
    <lineage>
        <taxon>Bacteria</taxon>
        <taxon>Bacillati</taxon>
        <taxon>Bacillota</taxon>
        <taxon>Bacilli</taxon>
        <taxon>Bacillales</taxon>
        <taxon>Paenibacillaceae</taxon>
        <taxon>Brevibacillus</taxon>
    </lineage>
</organism>
<protein>
    <submittedName>
        <fullName evidence="2">Uncharacterized protein</fullName>
    </submittedName>
</protein>
<evidence type="ECO:0000313" key="3">
    <source>
        <dbReference type="Proteomes" id="UP000269573"/>
    </source>
</evidence>